<name>N6T1M0_DENPD</name>
<feature type="region of interest" description="Disordered" evidence="1">
    <location>
        <begin position="22"/>
        <end position="43"/>
    </location>
</feature>
<dbReference type="HOGENOM" id="CLU_3242700_0_0_1"/>
<feature type="compositionally biased region" description="Basic and acidic residues" evidence="1">
    <location>
        <begin position="31"/>
        <end position="43"/>
    </location>
</feature>
<proteinExistence type="predicted"/>
<feature type="non-terminal residue" evidence="2">
    <location>
        <position position="1"/>
    </location>
</feature>
<evidence type="ECO:0000256" key="1">
    <source>
        <dbReference type="SAM" id="MobiDB-lite"/>
    </source>
</evidence>
<dbReference type="AlphaFoldDB" id="N6T1M0"/>
<gene>
    <name evidence="2" type="ORF">YQE_09420</name>
</gene>
<protein>
    <submittedName>
        <fullName evidence="2">Uncharacterized protein</fullName>
    </submittedName>
</protein>
<sequence length="43" mass="5135">MPDCLDYCWIKKTLLKKKQISFDQGAKKHHIPETNENKFSKQN</sequence>
<organism evidence="2">
    <name type="scientific">Dendroctonus ponderosae</name>
    <name type="common">Mountain pine beetle</name>
    <dbReference type="NCBI Taxonomy" id="77166"/>
    <lineage>
        <taxon>Eukaryota</taxon>
        <taxon>Metazoa</taxon>
        <taxon>Ecdysozoa</taxon>
        <taxon>Arthropoda</taxon>
        <taxon>Hexapoda</taxon>
        <taxon>Insecta</taxon>
        <taxon>Pterygota</taxon>
        <taxon>Neoptera</taxon>
        <taxon>Endopterygota</taxon>
        <taxon>Coleoptera</taxon>
        <taxon>Polyphaga</taxon>
        <taxon>Cucujiformia</taxon>
        <taxon>Curculionidae</taxon>
        <taxon>Scolytinae</taxon>
        <taxon>Dendroctonus</taxon>
    </lineage>
</organism>
<evidence type="ECO:0000313" key="2">
    <source>
        <dbReference type="EMBL" id="ENN73964.1"/>
    </source>
</evidence>
<accession>N6T1M0</accession>
<dbReference type="EMBL" id="KB741087">
    <property type="protein sequence ID" value="ENN73964.1"/>
    <property type="molecule type" value="Genomic_DNA"/>
</dbReference>
<reference evidence="2" key="1">
    <citation type="journal article" date="2013" name="Genome Biol.">
        <title>Draft genome of the mountain pine beetle, Dendroctonus ponderosae Hopkins, a major forest pest.</title>
        <authorList>
            <person name="Keeling C.I."/>
            <person name="Yuen M.M."/>
            <person name="Liao N.Y."/>
            <person name="Docking T.R."/>
            <person name="Chan S.K."/>
            <person name="Taylor G.A."/>
            <person name="Palmquist D.L."/>
            <person name="Jackman S.D."/>
            <person name="Nguyen A."/>
            <person name="Li M."/>
            <person name="Henderson H."/>
            <person name="Janes J.K."/>
            <person name="Zhao Y."/>
            <person name="Pandoh P."/>
            <person name="Moore R."/>
            <person name="Sperling F.A."/>
            <person name="Huber D.P."/>
            <person name="Birol I."/>
            <person name="Jones S.J."/>
            <person name="Bohlmann J."/>
        </authorList>
    </citation>
    <scope>NUCLEOTIDE SEQUENCE</scope>
</reference>